<dbReference type="AlphaFoldDB" id="A0A176WPY4"/>
<comment type="similarity">
    <text evidence="1">Belongs to the short-chain dehydrogenases/reductases (SDR) family.</text>
</comment>
<dbReference type="PANTHER" id="PTHR48476:SF1">
    <property type="entry name" value="SHORT-CHAIN DEHYDROGENASE TIC 32, CHLOROPLASTIC-LIKE"/>
    <property type="match status" value="1"/>
</dbReference>
<dbReference type="InterPro" id="IPR036291">
    <property type="entry name" value="NAD(P)-bd_dom_sf"/>
</dbReference>
<keyword evidence="3" id="KW-1185">Reference proteome</keyword>
<dbReference type="Gene3D" id="3.40.50.720">
    <property type="entry name" value="NAD(P)-binding Rossmann-like Domain"/>
    <property type="match status" value="1"/>
</dbReference>
<name>A0A176WPY4_MARPO</name>
<sequence>MGWWGGRGSSGFGGRSTSDEVTEGIDASGLTAIVTGGFSGIGEDTARVLALRGAYVVIAGRNLENGRKTKDEILKKFPGAKVEIMELDLSSLTSVRRFANEFLAKNVPLNILINNAGIMLCPYQLSVDGVEMHFATNHLGHFLLTNLLLDKMKETAKVTGTEGRIINVSSMAYMMTYRGGIQLERLNEKSGYMSFLAYGQSKLANILHANELTKRLSEEGANVTANSLHPGEIKTGLPRYSRLVQAIMPFYSPFMKSIPQGAATTCYLALHPSLKGVSGEYFHNCNVYGKGGYAKSEELAKKLWDVSVQMSSK</sequence>
<evidence type="ECO:0000313" key="2">
    <source>
        <dbReference type="EMBL" id="OAE34681.1"/>
    </source>
</evidence>
<dbReference type="PRINTS" id="PR00081">
    <property type="entry name" value="GDHRDH"/>
</dbReference>
<dbReference type="PANTHER" id="PTHR48476">
    <property type="entry name" value="SHORT-CHAIN DEHYDROGENASE TIC 32, CHLOROPLASTIC-LIKE"/>
    <property type="match status" value="1"/>
</dbReference>
<dbReference type="Pfam" id="PF00106">
    <property type="entry name" value="adh_short"/>
    <property type="match status" value="1"/>
</dbReference>
<organism evidence="2 3">
    <name type="scientific">Marchantia polymorpha subsp. ruderalis</name>
    <dbReference type="NCBI Taxonomy" id="1480154"/>
    <lineage>
        <taxon>Eukaryota</taxon>
        <taxon>Viridiplantae</taxon>
        <taxon>Streptophyta</taxon>
        <taxon>Embryophyta</taxon>
        <taxon>Marchantiophyta</taxon>
        <taxon>Marchantiopsida</taxon>
        <taxon>Marchantiidae</taxon>
        <taxon>Marchantiales</taxon>
        <taxon>Marchantiaceae</taxon>
        <taxon>Marchantia</taxon>
    </lineage>
</organism>
<comment type="caution">
    <text evidence="2">The sequence shown here is derived from an EMBL/GenBank/DDBJ whole genome shotgun (WGS) entry which is preliminary data.</text>
</comment>
<dbReference type="CDD" id="cd05327">
    <property type="entry name" value="retinol-DH_like_SDR_c_like"/>
    <property type="match status" value="1"/>
</dbReference>
<gene>
    <name evidence="2" type="ORF">AXG93_230s1050</name>
</gene>
<proteinExistence type="inferred from homology"/>
<dbReference type="EMBL" id="LVLJ01000358">
    <property type="protein sequence ID" value="OAE34681.1"/>
    <property type="molecule type" value="Genomic_DNA"/>
</dbReference>
<protein>
    <submittedName>
        <fullName evidence="2">Uncharacterized protein</fullName>
    </submittedName>
</protein>
<dbReference type="SUPFAM" id="SSF51735">
    <property type="entry name" value="NAD(P)-binding Rossmann-fold domains"/>
    <property type="match status" value="1"/>
</dbReference>
<dbReference type="Proteomes" id="UP000077202">
    <property type="component" value="Unassembled WGS sequence"/>
</dbReference>
<evidence type="ECO:0000256" key="1">
    <source>
        <dbReference type="RuleBase" id="RU000363"/>
    </source>
</evidence>
<accession>A0A176WPY4</accession>
<dbReference type="PRINTS" id="PR00080">
    <property type="entry name" value="SDRFAMILY"/>
</dbReference>
<reference evidence="2" key="1">
    <citation type="submission" date="2016-03" db="EMBL/GenBank/DDBJ databases">
        <title>Mechanisms controlling the formation of the plant cell surface in tip-growing cells are functionally conserved among land plants.</title>
        <authorList>
            <person name="Honkanen S."/>
            <person name="Jones V.A."/>
            <person name="Morieri G."/>
            <person name="Champion C."/>
            <person name="Hetherington A.J."/>
            <person name="Kelly S."/>
            <person name="Saint-Marcoux D."/>
            <person name="Proust H."/>
            <person name="Prescott H."/>
            <person name="Dolan L."/>
        </authorList>
    </citation>
    <scope>NUCLEOTIDE SEQUENCE [LARGE SCALE GENOMIC DNA]</scope>
    <source>
        <tissue evidence="2">Whole gametophyte</tissue>
    </source>
</reference>
<dbReference type="InterPro" id="IPR055280">
    <property type="entry name" value="TIC32"/>
</dbReference>
<evidence type="ECO:0000313" key="3">
    <source>
        <dbReference type="Proteomes" id="UP000077202"/>
    </source>
</evidence>
<dbReference type="InterPro" id="IPR002347">
    <property type="entry name" value="SDR_fam"/>
</dbReference>